<evidence type="ECO:0008006" key="3">
    <source>
        <dbReference type="Google" id="ProtNLM"/>
    </source>
</evidence>
<dbReference type="EMBL" id="JARPUR010000001">
    <property type="protein sequence ID" value="KAK4884613.1"/>
    <property type="molecule type" value="Genomic_DNA"/>
</dbReference>
<sequence length="140" mass="16496">MINMSDETIPLAALALCITEKKNKKKHKKRTWWCKNWLLKRHTYSYVYLLEKLRLYPEDWRNYLPMDESTYVELLSTITPIIQKQNTVMRSSITPHERLSATLRYLATGRSYKDLKFSTVISPQTLSRIIPKTGAAIYII</sequence>
<name>A0AAN7QMA3_9COLE</name>
<reference evidence="2" key="1">
    <citation type="submission" date="2023-01" db="EMBL/GenBank/DDBJ databases">
        <title>Key to firefly adult light organ development and bioluminescence: homeobox transcription factors regulate luciferase expression and transportation to peroxisome.</title>
        <authorList>
            <person name="Fu X."/>
        </authorList>
    </citation>
    <scope>NUCLEOTIDE SEQUENCE [LARGE SCALE GENOMIC DNA]</scope>
</reference>
<gene>
    <name evidence="1" type="ORF">RN001_000884</name>
</gene>
<protein>
    <recommendedName>
        <fullName evidence="3">Nuclease HARBI1</fullName>
    </recommendedName>
</protein>
<dbReference type="Proteomes" id="UP001353858">
    <property type="component" value="Unassembled WGS sequence"/>
</dbReference>
<accession>A0AAN7QMA3</accession>
<proteinExistence type="predicted"/>
<dbReference type="AlphaFoldDB" id="A0AAN7QMA3"/>
<organism evidence="1 2">
    <name type="scientific">Aquatica leii</name>
    <dbReference type="NCBI Taxonomy" id="1421715"/>
    <lineage>
        <taxon>Eukaryota</taxon>
        <taxon>Metazoa</taxon>
        <taxon>Ecdysozoa</taxon>
        <taxon>Arthropoda</taxon>
        <taxon>Hexapoda</taxon>
        <taxon>Insecta</taxon>
        <taxon>Pterygota</taxon>
        <taxon>Neoptera</taxon>
        <taxon>Endopterygota</taxon>
        <taxon>Coleoptera</taxon>
        <taxon>Polyphaga</taxon>
        <taxon>Elateriformia</taxon>
        <taxon>Elateroidea</taxon>
        <taxon>Lampyridae</taxon>
        <taxon>Luciolinae</taxon>
        <taxon>Aquatica</taxon>
    </lineage>
</organism>
<comment type="caution">
    <text evidence="1">The sequence shown here is derived from an EMBL/GenBank/DDBJ whole genome shotgun (WGS) entry which is preliminary data.</text>
</comment>
<evidence type="ECO:0000313" key="2">
    <source>
        <dbReference type="Proteomes" id="UP001353858"/>
    </source>
</evidence>
<evidence type="ECO:0000313" key="1">
    <source>
        <dbReference type="EMBL" id="KAK4884613.1"/>
    </source>
</evidence>
<keyword evidence="2" id="KW-1185">Reference proteome</keyword>